<organism evidence="2">
    <name type="scientific">Mesocestoides corti</name>
    <name type="common">Flatworm</name>
    <dbReference type="NCBI Taxonomy" id="53468"/>
    <lineage>
        <taxon>Eukaryota</taxon>
        <taxon>Metazoa</taxon>
        <taxon>Spiralia</taxon>
        <taxon>Lophotrochozoa</taxon>
        <taxon>Platyhelminthes</taxon>
        <taxon>Cestoda</taxon>
        <taxon>Eucestoda</taxon>
        <taxon>Cyclophyllidea</taxon>
        <taxon>Mesocestoididae</taxon>
        <taxon>Mesocestoides</taxon>
    </lineage>
</organism>
<sequence>MLTYLGYNTRTGFSDKPFFKPELLLSTYTCDLLGDESYNRALGVLAKIECLLSALWRASRPTLATKLFAISRFRLLNSFISTHAKLPVEECLLPWEKNELASLNLRWIGNSPPQVDANYIIQFVRKFQDLFIDDDVVKDLYDPLSEKSSRARKTLFSGIIERLNSECILAPTQKKWRKRGPKFHPICPDLKSALTCPPLQWDDLYNERGLLIRKMSTVKPSFHDLSLTQRRLSRKSGTNVEDELRLISDVIGVDQSSVAQRPQHRLMRAKFRTLKHIKCSCPMGMESRHGQIYAESDDSRYGDLVQHFPKHEKSTHSLPECSRTYATDSPSNRPNRSHSKRSVVVKSSNPCLFSSPDPKRREVGIIHHTPVSPLGLQCSTCSKHNPFFWNVTKTQSADMNRSLKKLSEQKTPIKLPPIAADQPNLKSIRRKMLG</sequence>
<protein>
    <submittedName>
        <fullName evidence="2">Ras-GEF domain-containing protein</fullName>
    </submittedName>
</protein>
<evidence type="ECO:0000313" key="2">
    <source>
        <dbReference type="WBParaSite" id="MCU_012039-RA"/>
    </source>
</evidence>
<accession>A0A5K3FZ81</accession>
<feature type="region of interest" description="Disordered" evidence="1">
    <location>
        <begin position="310"/>
        <end position="359"/>
    </location>
</feature>
<reference evidence="2" key="1">
    <citation type="submission" date="2019-11" db="UniProtKB">
        <authorList>
            <consortium name="WormBaseParasite"/>
        </authorList>
    </citation>
    <scope>IDENTIFICATION</scope>
</reference>
<dbReference type="WBParaSite" id="MCU_012039-RA">
    <property type="protein sequence ID" value="MCU_012039-RA"/>
    <property type="gene ID" value="MCU_012039"/>
</dbReference>
<dbReference type="AlphaFoldDB" id="A0A5K3FZ81"/>
<name>A0A5K3FZ81_MESCO</name>
<evidence type="ECO:0000256" key="1">
    <source>
        <dbReference type="SAM" id="MobiDB-lite"/>
    </source>
</evidence>
<proteinExistence type="predicted"/>
<feature type="compositionally biased region" description="Polar residues" evidence="1">
    <location>
        <begin position="324"/>
        <end position="334"/>
    </location>
</feature>